<evidence type="ECO:0000256" key="7">
    <source>
        <dbReference type="SAM" id="Phobius"/>
    </source>
</evidence>
<evidence type="ECO:0000256" key="1">
    <source>
        <dbReference type="ARBA" id="ARBA00004141"/>
    </source>
</evidence>
<dbReference type="InterPro" id="IPR035952">
    <property type="entry name" value="Rhomboid-like_sf"/>
</dbReference>
<evidence type="ECO:0000256" key="3">
    <source>
        <dbReference type="ARBA" id="ARBA00022692"/>
    </source>
</evidence>
<feature type="domain" description="Peptidase S54 rhomboid" evidence="8">
    <location>
        <begin position="139"/>
        <end position="302"/>
    </location>
</feature>
<feature type="transmembrane region" description="Helical" evidence="7">
    <location>
        <begin position="176"/>
        <end position="195"/>
    </location>
</feature>
<comment type="subcellular location">
    <subcellularLocation>
        <location evidence="1">Membrane</location>
        <topology evidence="1">Multi-pass membrane protein</topology>
    </subcellularLocation>
</comment>
<evidence type="ECO:0000313" key="9">
    <source>
        <dbReference type="EMBL" id="CAK0783329.1"/>
    </source>
</evidence>
<evidence type="ECO:0000256" key="5">
    <source>
        <dbReference type="ARBA" id="ARBA00022989"/>
    </source>
</evidence>
<evidence type="ECO:0000256" key="2">
    <source>
        <dbReference type="ARBA" id="ARBA00009045"/>
    </source>
</evidence>
<sequence length="308" mass="34674">MSGFLRASLRNVSRCFRSYASSAQASACSAGAGQRAFAIEGTYWSVEHGPHAAYTAFRQTRQQSLRNVPGHISLATRSYQTYNSFIRSYQYPRRPNRLDCETALRLLVGANIVAWINWRLDPSFMARNFTLSLAHIREGRWYTIITHCFSHRDGWHLASNLVTLYFFWNRSFSGRLVMFLYLIGGAMGGLAFLAQEYSRLPEKSRYMSDYNREMAIRRSPVALGASGSVNASVLFNILWSPYSKVLIYGIIPMPAWALGGLWLAYDISGAMGREPTPGRVQVGYAAHLGGAATGAITYFLYRRGRLRL</sequence>
<dbReference type="InterPro" id="IPR022764">
    <property type="entry name" value="Peptidase_S54_rhomboid_dom"/>
</dbReference>
<keyword evidence="10" id="KW-1185">Reference proteome</keyword>
<dbReference type="Proteomes" id="UP001314263">
    <property type="component" value="Unassembled WGS sequence"/>
</dbReference>
<reference evidence="9 10" key="1">
    <citation type="submission" date="2023-10" db="EMBL/GenBank/DDBJ databases">
        <authorList>
            <person name="Maclean D."/>
            <person name="Macfadyen A."/>
        </authorList>
    </citation>
    <scope>NUCLEOTIDE SEQUENCE [LARGE SCALE GENOMIC DNA]</scope>
</reference>
<dbReference type="EMBL" id="CAUYUE010000008">
    <property type="protein sequence ID" value="CAK0783329.1"/>
    <property type="molecule type" value="Genomic_DNA"/>
</dbReference>
<feature type="transmembrane region" description="Helical" evidence="7">
    <location>
        <begin position="215"/>
        <end position="238"/>
    </location>
</feature>
<dbReference type="Gene3D" id="1.20.1540.10">
    <property type="entry name" value="Rhomboid-like"/>
    <property type="match status" value="1"/>
</dbReference>
<gene>
    <name evidence="9" type="ORF">CVIRNUC_006528</name>
</gene>
<dbReference type="SUPFAM" id="SSF144091">
    <property type="entry name" value="Rhomboid-like"/>
    <property type="match status" value="1"/>
</dbReference>
<feature type="transmembrane region" description="Helical" evidence="7">
    <location>
        <begin position="284"/>
        <end position="301"/>
    </location>
</feature>
<dbReference type="AlphaFoldDB" id="A0AAV1I7K4"/>
<feature type="transmembrane region" description="Helical" evidence="7">
    <location>
        <begin position="245"/>
        <end position="264"/>
    </location>
</feature>
<evidence type="ECO:0000313" key="10">
    <source>
        <dbReference type="Proteomes" id="UP001314263"/>
    </source>
</evidence>
<dbReference type="Pfam" id="PF01694">
    <property type="entry name" value="Rhomboid"/>
    <property type="match status" value="1"/>
</dbReference>
<evidence type="ECO:0000259" key="8">
    <source>
        <dbReference type="Pfam" id="PF01694"/>
    </source>
</evidence>
<dbReference type="PANTHER" id="PTHR43731:SF14">
    <property type="entry name" value="PRESENILIN-ASSOCIATED RHOMBOID-LIKE PROTEIN, MITOCHONDRIAL"/>
    <property type="match status" value="1"/>
</dbReference>
<dbReference type="PANTHER" id="PTHR43731">
    <property type="entry name" value="RHOMBOID PROTEASE"/>
    <property type="match status" value="1"/>
</dbReference>
<protein>
    <recommendedName>
        <fullName evidence="8">Peptidase S54 rhomboid domain-containing protein</fullName>
    </recommendedName>
</protein>
<accession>A0AAV1I7K4</accession>
<keyword evidence="4" id="KW-0378">Hydrolase</keyword>
<comment type="similarity">
    <text evidence="2">Belongs to the peptidase S54 family.</text>
</comment>
<dbReference type="GO" id="GO:0016020">
    <property type="term" value="C:membrane"/>
    <property type="evidence" value="ECO:0007669"/>
    <property type="project" value="UniProtKB-SubCell"/>
</dbReference>
<comment type="caution">
    <text evidence="9">The sequence shown here is derived from an EMBL/GenBank/DDBJ whole genome shotgun (WGS) entry which is preliminary data.</text>
</comment>
<keyword evidence="5 7" id="KW-1133">Transmembrane helix</keyword>
<keyword evidence="6 7" id="KW-0472">Membrane</keyword>
<evidence type="ECO:0000256" key="4">
    <source>
        <dbReference type="ARBA" id="ARBA00022801"/>
    </source>
</evidence>
<dbReference type="GO" id="GO:0004252">
    <property type="term" value="F:serine-type endopeptidase activity"/>
    <property type="evidence" value="ECO:0007669"/>
    <property type="project" value="InterPro"/>
</dbReference>
<proteinExistence type="inferred from homology"/>
<evidence type="ECO:0000256" key="6">
    <source>
        <dbReference type="ARBA" id="ARBA00023136"/>
    </source>
</evidence>
<keyword evidence="3 7" id="KW-0812">Transmembrane</keyword>
<dbReference type="InterPro" id="IPR050925">
    <property type="entry name" value="Rhomboid_protease_S54"/>
</dbReference>
<name>A0AAV1I7K4_9CHLO</name>
<organism evidence="9 10">
    <name type="scientific">Coccomyxa viridis</name>
    <dbReference type="NCBI Taxonomy" id="1274662"/>
    <lineage>
        <taxon>Eukaryota</taxon>
        <taxon>Viridiplantae</taxon>
        <taxon>Chlorophyta</taxon>
        <taxon>core chlorophytes</taxon>
        <taxon>Trebouxiophyceae</taxon>
        <taxon>Trebouxiophyceae incertae sedis</taxon>
        <taxon>Coccomyxaceae</taxon>
        <taxon>Coccomyxa</taxon>
    </lineage>
</organism>